<reference evidence="2" key="1">
    <citation type="submission" date="2023-06" db="EMBL/GenBank/DDBJ databases">
        <title>Genome-scale phylogeny and comparative genomics of the fungal order Sordariales.</title>
        <authorList>
            <consortium name="Lawrence Berkeley National Laboratory"/>
            <person name="Hensen N."/>
            <person name="Bonometti L."/>
            <person name="Westerberg I."/>
            <person name="Brannstrom I.O."/>
            <person name="Guillou S."/>
            <person name="Cros-Aarteil S."/>
            <person name="Calhoun S."/>
            <person name="Haridas S."/>
            <person name="Kuo A."/>
            <person name="Mondo S."/>
            <person name="Pangilinan J."/>
            <person name="Riley R."/>
            <person name="Labutti K."/>
            <person name="Andreopoulos B."/>
            <person name="Lipzen A."/>
            <person name="Chen C."/>
            <person name="Yanf M."/>
            <person name="Daum C."/>
            <person name="Ng V."/>
            <person name="Clum A."/>
            <person name="Steindorff A."/>
            <person name="Ohm R."/>
            <person name="Martin F."/>
            <person name="Silar P."/>
            <person name="Natvig D."/>
            <person name="Lalanne C."/>
            <person name="Gautier V."/>
            <person name="Ament-Velasquez S.L."/>
            <person name="Kruys A."/>
            <person name="Hutchinson M.I."/>
            <person name="Powell A.J."/>
            <person name="Barry K."/>
            <person name="Miller A.N."/>
            <person name="Grigoriev I.V."/>
            <person name="Debuchy R."/>
            <person name="Gladieux P."/>
            <person name="Thoren M.H."/>
            <person name="Johannesson H."/>
        </authorList>
    </citation>
    <scope>NUCLEOTIDE SEQUENCE</scope>
    <source>
        <strain evidence="2">8032-3</strain>
    </source>
</reference>
<evidence type="ECO:0000256" key="1">
    <source>
        <dbReference type="SAM" id="MobiDB-lite"/>
    </source>
</evidence>
<dbReference type="RefSeq" id="XP_060288714.1">
    <property type="nucleotide sequence ID" value="XM_060422040.1"/>
</dbReference>
<gene>
    <name evidence="2" type="ORF">QBC33DRAFT_12991</name>
</gene>
<organism evidence="2 3">
    <name type="scientific">Phialemonium atrogriseum</name>
    <dbReference type="NCBI Taxonomy" id="1093897"/>
    <lineage>
        <taxon>Eukaryota</taxon>
        <taxon>Fungi</taxon>
        <taxon>Dikarya</taxon>
        <taxon>Ascomycota</taxon>
        <taxon>Pezizomycotina</taxon>
        <taxon>Sordariomycetes</taxon>
        <taxon>Sordariomycetidae</taxon>
        <taxon>Cephalothecales</taxon>
        <taxon>Cephalothecaceae</taxon>
        <taxon>Phialemonium</taxon>
    </lineage>
</organism>
<dbReference type="Proteomes" id="UP001244011">
    <property type="component" value="Unassembled WGS sequence"/>
</dbReference>
<sequence length="253" mass="28862">MRLSSQAKSRRPHRVPFDPPWHPRRASFDPSWHCCQQFLIHPGHCCHIYRSTIFAGVRHCSSMFILVNHLEKRHGKGKLLELAGYEIPIARRKGKVLESAGYEIPIAERKEMERKGNAKGKRLPSHYSWCLPSPRRLENVLWEARRGSCVQGISTMKVCQSSKPICCEKKKEKRKIRRNKTASEECLVSFLFRAHLSLQLDVSEKSPSLYAGRTCLDFDGTEGRSGMACCNVKLSHDSFSILSSQCRNNPRGA</sequence>
<protein>
    <submittedName>
        <fullName evidence="2">Uncharacterized protein</fullName>
    </submittedName>
</protein>
<dbReference type="AlphaFoldDB" id="A0AAJ0C9K9"/>
<proteinExistence type="predicted"/>
<evidence type="ECO:0000313" key="3">
    <source>
        <dbReference type="Proteomes" id="UP001244011"/>
    </source>
</evidence>
<comment type="caution">
    <text evidence="2">The sequence shown here is derived from an EMBL/GenBank/DDBJ whole genome shotgun (WGS) entry which is preliminary data.</text>
</comment>
<dbReference type="GeneID" id="85305227"/>
<dbReference type="EMBL" id="MU838997">
    <property type="protein sequence ID" value="KAK1772501.1"/>
    <property type="molecule type" value="Genomic_DNA"/>
</dbReference>
<keyword evidence="3" id="KW-1185">Reference proteome</keyword>
<feature type="region of interest" description="Disordered" evidence="1">
    <location>
        <begin position="1"/>
        <end position="20"/>
    </location>
</feature>
<name>A0AAJ0C9K9_9PEZI</name>
<evidence type="ECO:0000313" key="2">
    <source>
        <dbReference type="EMBL" id="KAK1772501.1"/>
    </source>
</evidence>
<accession>A0AAJ0C9K9</accession>